<dbReference type="Gene3D" id="1.10.340.70">
    <property type="match status" value="1"/>
</dbReference>
<evidence type="ECO:0000256" key="1">
    <source>
        <dbReference type="ARBA" id="ARBA00012493"/>
    </source>
</evidence>
<dbReference type="GO" id="GO:0006508">
    <property type="term" value="P:proteolysis"/>
    <property type="evidence" value="ECO:0007669"/>
    <property type="project" value="InterPro"/>
</dbReference>
<feature type="domain" description="Integrase zinc-binding" evidence="3">
    <location>
        <begin position="261"/>
        <end position="318"/>
    </location>
</feature>
<dbReference type="PANTHER" id="PTHR37984:SF15">
    <property type="entry name" value="INTEGRASE CATALYTIC DOMAIN-CONTAINING PROTEIN"/>
    <property type="match status" value="1"/>
</dbReference>
<name>A0AAV4N6C8_CAEEX</name>
<dbReference type="Proteomes" id="UP001054945">
    <property type="component" value="Unassembled WGS sequence"/>
</dbReference>
<evidence type="ECO:0000256" key="2">
    <source>
        <dbReference type="SAM" id="MobiDB-lite"/>
    </source>
</evidence>
<dbReference type="EC" id="2.7.7.49" evidence="1"/>
<dbReference type="InterPro" id="IPR041588">
    <property type="entry name" value="Integrase_H2C2"/>
</dbReference>
<sequence>MPIIEVQMEDITCRALIDTGSTMNLMSMNILNKLKKCIFVDAPTVEVRTITNATMHSGCVINSKILIDKFEYEEDFVVPHSNLSPVFDIILGLNFLNKNEFIIDCKNNSLRNETTSINWNFKRSFYNVFGDIDEKINDKCREKLNTSVQNEINRSQVKLIGKSVSKVRIPPNSQRYVENENRLNAVNALDSSFSTFQINSMQINDIIKLQNQDGFCQQIKEKLRNNWHFSRRSPEFFVKNDLLLCYRNKRNRHDSRAKLVVPKSMVSTVLQFCHDNNSVAHPGLTRTLKRIEQNYFWQGLYLNVKNYIASCHSCIQRRGFSKTVKAPIQKIPIAEYPFQKCAFDAIRHINKPINKQRVHLNRLVKVAVREIFPDIGLDEQTVNLSNSQKIDVTRENIDNEVLNQFPPFCRPYQNWGYPEEVLVRKDHSSGVGEPPPQAVDDHSPPNSSTAQVAVSHRYNLRPRNAMGFVK</sequence>
<dbReference type="Pfam" id="PF13975">
    <property type="entry name" value="gag-asp_proteas"/>
    <property type="match status" value="1"/>
</dbReference>
<gene>
    <name evidence="4" type="primary">Tf2-9_101</name>
    <name evidence="4" type="ORF">CEXT_514101</name>
</gene>
<dbReference type="GO" id="GO:0004190">
    <property type="term" value="F:aspartic-type endopeptidase activity"/>
    <property type="evidence" value="ECO:0007669"/>
    <property type="project" value="InterPro"/>
</dbReference>
<evidence type="ECO:0000313" key="5">
    <source>
        <dbReference type="Proteomes" id="UP001054945"/>
    </source>
</evidence>
<dbReference type="EMBL" id="BPLR01020590">
    <property type="protein sequence ID" value="GIX80392.1"/>
    <property type="molecule type" value="Genomic_DNA"/>
</dbReference>
<dbReference type="SUPFAM" id="SSF50630">
    <property type="entry name" value="Acid proteases"/>
    <property type="match status" value="1"/>
</dbReference>
<keyword evidence="4" id="KW-0808">Transferase</keyword>
<dbReference type="CDD" id="cd00303">
    <property type="entry name" value="retropepsin_like"/>
    <property type="match status" value="1"/>
</dbReference>
<proteinExistence type="predicted"/>
<dbReference type="GO" id="GO:0003964">
    <property type="term" value="F:RNA-directed DNA polymerase activity"/>
    <property type="evidence" value="ECO:0007669"/>
    <property type="project" value="UniProtKB-KW"/>
</dbReference>
<dbReference type="FunFam" id="1.10.340.70:FF:000001">
    <property type="entry name" value="Retrovirus-related Pol polyprotein from transposon gypsy-like Protein"/>
    <property type="match status" value="1"/>
</dbReference>
<dbReference type="InterPro" id="IPR021109">
    <property type="entry name" value="Peptidase_aspartic_dom_sf"/>
</dbReference>
<dbReference type="InterPro" id="IPR050951">
    <property type="entry name" value="Retrovirus_Pol_polyprotein"/>
</dbReference>
<feature type="region of interest" description="Disordered" evidence="2">
    <location>
        <begin position="426"/>
        <end position="450"/>
    </location>
</feature>
<keyword evidence="4" id="KW-0695">RNA-directed DNA polymerase</keyword>
<keyword evidence="4" id="KW-0548">Nucleotidyltransferase</keyword>
<comment type="caution">
    <text evidence="4">The sequence shown here is derived from an EMBL/GenBank/DDBJ whole genome shotgun (WGS) entry which is preliminary data.</text>
</comment>
<dbReference type="AlphaFoldDB" id="A0AAV4N6C8"/>
<dbReference type="Gene3D" id="2.40.70.10">
    <property type="entry name" value="Acid Proteases"/>
    <property type="match status" value="1"/>
</dbReference>
<dbReference type="PANTHER" id="PTHR37984">
    <property type="entry name" value="PROTEIN CBG26694"/>
    <property type="match status" value="1"/>
</dbReference>
<evidence type="ECO:0000313" key="4">
    <source>
        <dbReference type="EMBL" id="GIX80392.1"/>
    </source>
</evidence>
<dbReference type="PROSITE" id="PS00141">
    <property type="entry name" value="ASP_PROTEASE"/>
    <property type="match status" value="1"/>
</dbReference>
<accession>A0AAV4N6C8</accession>
<organism evidence="4 5">
    <name type="scientific">Caerostris extrusa</name>
    <name type="common">Bark spider</name>
    <name type="synonym">Caerostris bankana</name>
    <dbReference type="NCBI Taxonomy" id="172846"/>
    <lineage>
        <taxon>Eukaryota</taxon>
        <taxon>Metazoa</taxon>
        <taxon>Ecdysozoa</taxon>
        <taxon>Arthropoda</taxon>
        <taxon>Chelicerata</taxon>
        <taxon>Arachnida</taxon>
        <taxon>Araneae</taxon>
        <taxon>Araneomorphae</taxon>
        <taxon>Entelegynae</taxon>
        <taxon>Araneoidea</taxon>
        <taxon>Araneidae</taxon>
        <taxon>Caerostris</taxon>
    </lineage>
</organism>
<evidence type="ECO:0000259" key="3">
    <source>
        <dbReference type="Pfam" id="PF17921"/>
    </source>
</evidence>
<protein>
    <recommendedName>
        <fullName evidence="1">RNA-directed DNA polymerase</fullName>
        <ecNumber evidence="1">2.7.7.49</ecNumber>
    </recommendedName>
</protein>
<keyword evidence="5" id="KW-1185">Reference proteome</keyword>
<dbReference type="InterPro" id="IPR001969">
    <property type="entry name" value="Aspartic_peptidase_AS"/>
</dbReference>
<reference evidence="4 5" key="1">
    <citation type="submission" date="2021-06" db="EMBL/GenBank/DDBJ databases">
        <title>Caerostris extrusa draft genome.</title>
        <authorList>
            <person name="Kono N."/>
            <person name="Arakawa K."/>
        </authorList>
    </citation>
    <scope>NUCLEOTIDE SEQUENCE [LARGE SCALE GENOMIC DNA]</scope>
</reference>
<dbReference type="Pfam" id="PF17921">
    <property type="entry name" value="Integrase_H2C2"/>
    <property type="match status" value="1"/>
</dbReference>